<dbReference type="GO" id="GO:0022857">
    <property type="term" value="F:transmembrane transporter activity"/>
    <property type="evidence" value="ECO:0007669"/>
    <property type="project" value="InterPro"/>
</dbReference>
<evidence type="ECO:0000259" key="2">
    <source>
        <dbReference type="PROSITE" id="PS50850"/>
    </source>
</evidence>
<dbReference type="SUPFAM" id="SSF103473">
    <property type="entry name" value="MFS general substrate transporter"/>
    <property type="match status" value="1"/>
</dbReference>
<keyword evidence="1" id="KW-0472">Membrane</keyword>
<name>F2L185_THEU7</name>
<dbReference type="eggNOG" id="arCOG00130">
    <property type="taxonomic scope" value="Archaea"/>
</dbReference>
<protein>
    <submittedName>
        <fullName evidence="3">Major facilitator superfamily MFS_1</fullName>
    </submittedName>
</protein>
<evidence type="ECO:0000313" key="3">
    <source>
        <dbReference type="EMBL" id="AEA12821.1"/>
    </source>
</evidence>
<keyword evidence="1" id="KW-0812">Transmembrane</keyword>
<feature type="transmembrane region" description="Helical" evidence="1">
    <location>
        <begin position="60"/>
        <end position="80"/>
    </location>
</feature>
<sequence>MVRRNQSTARPIYFIKGNSRRVMNREVWKISLSAFFADLGYQGAIALLPLLLVAALKLPIYVYGIIEALNYGGGALMGLLGGYAADRYGRKRVAVLGNSLISLMSFTALANSPVLSPILFLAGWWSRNFRTPARRAMLAEVTDEAERKRAFGILHALDIGGGVGSVAVMAALLLAGYSFTAAYLITLPFFITSTALLASVRAGERRGGAKPQAPGLKVTALALASALFGFTYYSFGFPILSIFLHTRSDVISIAAYGLYLAVSAVVGLAVGFAKSTGYKTLAFAGYAIAAVASLLFGLGGSLALYLAAAALLGLSIGVVETLEPYIVASISREEEWGVSMGALTAGRSLGLFISNIAMGFLFSVGELYAYLYAFAAALVAALIVLTVVAR</sequence>
<dbReference type="HOGENOM" id="CLU_697573_0_0_2"/>
<dbReference type="EMBL" id="CP002590">
    <property type="protein sequence ID" value="AEA12821.1"/>
    <property type="molecule type" value="Genomic_DNA"/>
</dbReference>
<feature type="transmembrane region" description="Helical" evidence="1">
    <location>
        <begin position="250"/>
        <end position="273"/>
    </location>
</feature>
<dbReference type="Proteomes" id="UP000008138">
    <property type="component" value="Chromosome"/>
</dbReference>
<dbReference type="PANTHER" id="PTHR23518">
    <property type="entry name" value="C-METHYLTRANSFERASE"/>
    <property type="match status" value="1"/>
</dbReference>
<dbReference type="Gene3D" id="1.20.1250.20">
    <property type="entry name" value="MFS general substrate transporter like domains"/>
    <property type="match status" value="2"/>
</dbReference>
<proteinExistence type="predicted"/>
<feature type="transmembrane region" description="Helical" evidence="1">
    <location>
        <begin position="280"/>
        <end position="298"/>
    </location>
</feature>
<organism evidence="3 4">
    <name type="scientific">Thermoproteus uzoniensis (strain 768-20)</name>
    <dbReference type="NCBI Taxonomy" id="999630"/>
    <lineage>
        <taxon>Archaea</taxon>
        <taxon>Thermoproteota</taxon>
        <taxon>Thermoprotei</taxon>
        <taxon>Thermoproteales</taxon>
        <taxon>Thermoproteaceae</taxon>
        <taxon>Thermoproteus</taxon>
    </lineage>
</organism>
<dbReference type="PROSITE" id="PS50850">
    <property type="entry name" value="MFS"/>
    <property type="match status" value="1"/>
</dbReference>
<reference key="2">
    <citation type="submission" date="2011-03" db="EMBL/GenBank/DDBJ databases">
        <title>Complete genome sequence of the thermoacidophilic crenarchaeon Thermoproteus uzoniensis 768-20.</title>
        <authorList>
            <person name="Mardanov A.V."/>
            <person name="Gumerov V.M."/>
            <person name="Beletsky A.V."/>
            <person name="Prokofeva M.I."/>
            <person name="Bonch-Osmolovskaya E.A."/>
            <person name="Ravin N.V."/>
            <person name="Skryabin K.G."/>
        </authorList>
    </citation>
    <scope>NUCLEOTIDE SEQUENCE</scope>
    <source>
        <strain>768-20</strain>
    </source>
</reference>
<dbReference type="InterPro" id="IPR011701">
    <property type="entry name" value="MFS"/>
</dbReference>
<accession>F2L185</accession>
<evidence type="ECO:0000256" key="1">
    <source>
        <dbReference type="SAM" id="Phobius"/>
    </source>
</evidence>
<evidence type="ECO:0000313" key="4">
    <source>
        <dbReference type="Proteomes" id="UP000008138"/>
    </source>
</evidence>
<dbReference type="PANTHER" id="PTHR23518:SF2">
    <property type="entry name" value="MAJOR FACILITATOR SUPERFAMILY TRANSPORTER"/>
    <property type="match status" value="1"/>
</dbReference>
<dbReference type="STRING" id="999630.TUZN_1345"/>
<keyword evidence="1" id="KW-1133">Transmembrane helix</keyword>
<dbReference type="InterPro" id="IPR020846">
    <property type="entry name" value="MFS_dom"/>
</dbReference>
<feature type="transmembrane region" description="Helical" evidence="1">
    <location>
        <begin position="368"/>
        <end position="389"/>
    </location>
</feature>
<feature type="transmembrane region" description="Helical" evidence="1">
    <location>
        <begin position="30"/>
        <end position="53"/>
    </location>
</feature>
<gene>
    <name evidence="3" type="ordered locus">TUZN_1345</name>
</gene>
<feature type="domain" description="Major facilitator superfamily (MFS) profile" evidence="2">
    <location>
        <begin position="215"/>
        <end position="390"/>
    </location>
</feature>
<dbReference type="AlphaFoldDB" id="F2L185"/>
<dbReference type="Pfam" id="PF07690">
    <property type="entry name" value="MFS_1"/>
    <property type="match status" value="1"/>
</dbReference>
<keyword evidence="4" id="KW-1185">Reference proteome</keyword>
<dbReference type="KEGG" id="tuz:TUZN_1345"/>
<feature type="transmembrane region" description="Helical" evidence="1">
    <location>
        <begin position="181"/>
        <end position="200"/>
    </location>
</feature>
<feature type="transmembrane region" description="Helical" evidence="1">
    <location>
        <begin position="221"/>
        <end position="244"/>
    </location>
</feature>
<feature type="transmembrane region" description="Helical" evidence="1">
    <location>
        <begin position="156"/>
        <end position="175"/>
    </location>
</feature>
<dbReference type="InterPro" id="IPR036259">
    <property type="entry name" value="MFS_trans_sf"/>
</dbReference>
<reference evidence="3 4" key="1">
    <citation type="journal article" date="2011" name="J. Bacteriol.">
        <title>Complete genome sequence of the thermoacidophilic crenarchaeon Thermoproteus uzoniensis 768-20.</title>
        <authorList>
            <person name="Mardanov A.V."/>
            <person name="Gumerov V.M."/>
            <person name="Beletsky A.V."/>
            <person name="Prokofeva M.I."/>
            <person name="Bonch-Osmolovskaya E.A."/>
            <person name="Ravin N.V."/>
            <person name="Skryabin K.G."/>
        </authorList>
    </citation>
    <scope>NUCLEOTIDE SEQUENCE [LARGE SCALE GENOMIC DNA]</scope>
    <source>
        <strain evidence="3 4">768-20</strain>
    </source>
</reference>